<reference evidence="1" key="1">
    <citation type="submission" date="2015-05" db="EMBL/GenBank/DDBJ databases">
        <title>The complete genome of Altererythrobacter atlanticus strain 26DY36.</title>
        <authorList>
            <person name="Wu Y.-H."/>
            <person name="Cheng H."/>
            <person name="Wu X.-W."/>
        </authorList>
    </citation>
    <scope>NUCLEOTIDE SEQUENCE [LARGE SCALE GENOMIC DNA]</scope>
    <source>
        <strain evidence="1">26DY36</strain>
    </source>
</reference>
<proteinExistence type="predicted"/>
<evidence type="ECO:0008006" key="3">
    <source>
        <dbReference type="Google" id="ProtNLM"/>
    </source>
</evidence>
<gene>
    <name evidence="1" type="ORF">WYH_00748</name>
</gene>
<name>A0A0F7KRG6_9SPHN</name>
<sequence>MLHLDGRVMFFTPRQQQLVELNESAAALVEQAQSGITLHDMAMAFVPHAQTRHDAQHMAASWLADACESGLFNAAIAPAPAHCAGFSVDLGGHDFEVVADDAALIDELRPPYGELIAPRGSGQRIHVIPFGDRIALLAEGGEAQFVAPGRLATRLRHTMLTNILSRESRIALHTACLVRGDRAVLLCGSPGTGKSTLTLALIAQGWGFAGDDIAFADPSGMVQGLPLPLTLKRGSWPHAAAWADVEQLPVHEREDGAVLKYLPVRPVDARPRRVGAVIRLQRQDGAQAAVDGWDRVAALQTLFGEAYSESGQSSAGMVRGMCDLVAGAQCLTLSYGEAADAAHLLAEDHALAF</sequence>
<protein>
    <recommendedName>
        <fullName evidence="3">HPr kinase</fullName>
    </recommendedName>
</protein>
<evidence type="ECO:0000313" key="1">
    <source>
        <dbReference type="EMBL" id="AKH41802.1"/>
    </source>
</evidence>
<dbReference type="EMBL" id="CP011452">
    <property type="protein sequence ID" value="AKH41802.1"/>
    <property type="molecule type" value="Genomic_DNA"/>
</dbReference>
<evidence type="ECO:0000313" key="2">
    <source>
        <dbReference type="Proteomes" id="UP000034392"/>
    </source>
</evidence>
<organism evidence="1 2">
    <name type="scientific">Croceibacterium atlanticum</name>
    <dbReference type="NCBI Taxonomy" id="1267766"/>
    <lineage>
        <taxon>Bacteria</taxon>
        <taxon>Pseudomonadati</taxon>
        <taxon>Pseudomonadota</taxon>
        <taxon>Alphaproteobacteria</taxon>
        <taxon>Sphingomonadales</taxon>
        <taxon>Erythrobacteraceae</taxon>
        <taxon>Croceibacterium</taxon>
    </lineage>
</organism>
<dbReference type="PATRIC" id="fig|1267766.3.peg.755"/>
<dbReference type="KEGG" id="aay:WYH_00748"/>
<dbReference type="Gene3D" id="3.40.50.300">
    <property type="entry name" value="P-loop containing nucleotide triphosphate hydrolases"/>
    <property type="match status" value="1"/>
</dbReference>
<dbReference type="STRING" id="1267766.WYH_00748"/>
<accession>A0A0F7KRG6</accession>
<dbReference type="Proteomes" id="UP000034392">
    <property type="component" value="Chromosome"/>
</dbReference>
<dbReference type="SUPFAM" id="SSF53795">
    <property type="entry name" value="PEP carboxykinase-like"/>
    <property type="match status" value="1"/>
</dbReference>
<keyword evidence="2" id="KW-1185">Reference proteome</keyword>
<dbReference type="AlphaFoldDB" id="A0A0F7KRG6"/>
<dbReference type="InterPro" id="IPR027417">
    <property type="entry name" value="P-loop_NTPase"/>
</dbReference>